<gene>
    <name evidence="1" type="ORF">CEK71_05595</name>
</gene>
<dbReference type="OrthoDB" id="7104183at2"/>
<reference evidence="1 2" key="1">
    <citation type="submission" date="2017-06" db="EMBL/GenBank/DDBJ databases">
        <title>Genome Sequencing of the methanotroph Methylovulum psychrotolerants str. HV10-M2 isolated from a high-altitude environment.</title>
        <authorList>
            <person name="Mateos-Rivera A."/>
        </authorList>
    </citation>
    <scope>NUCLEOTIDE SEQUENCE [LARGE SCALE GENOMIC DNA]</scope>
    <source>
        <strain evidence="1 2">HV10_M2</strain>
    </source>
</reference>
<dbReference type="AlphaFoldDB" id="A0A1Z4BWC0"/>
<name>A0A1Z4BWC0_9GAMM</name>
<protein>
    <submittedName>
        <fullName evidence="1">Uncharacterized protein</fullName>
    </submittedName>
</protein>
<dbReference type="KEGG" id="mpsy:CEK71_05595"/>
<evidence type="ECO:0000313" key="2">
    <source>
        <dbReference type="Proteomes" id="UP000197019"/>
    </source>
</evidence>
<organism evidence="1 2">
    <name type="scientific">Methylovulum psychrotolerans</name>
    <dbReference type="NCBI Taxonomy" id="1704499"/>
    <lineage>
        <taxon>Bacteria</taxon>
        <taxon>Pseudomonadati</taxon>
        <taxon>Pseudomonadota</taxon>
        <taxon>Gammaproteobacteria</taxon>
        <taxon>Methylococcales</taxon>
        <taxon>Methylococcaceae</taxon>
        <taxon>Methylovulum</taxon>
    </lineage>
</organism>
<evidence type="ECO:0000313" key="1">
    <source>
        <dbReference type="EMBL" id="ASF45585.1"/>
    </source>
</evidence>
<dbReference type="Proteomes" id="UP000197019">
    <property type="component" value="Chromosome"/>
</dbReference>
<accession>A0A1Z4BWC0</accession>
<proteinExistence type="predicted"/>
<sequence>MDKIIRVTQGICDNEYNSMSEAVAAAKQRENLYKVKLDLINGKILKGYQFNGSTLVLFFANDLYAVIAPGQNAVNFDVVPDKPRIDVLSGEQDIYLELPCGTRIVWDWNKILDNFMGKQIVVSPSDQVLFIFARDGDEYLITFYVEYDDPQKQLLYISQA</sequence>
<dbReference type="EMBL" id="CP022129">
    <property type="protein sequence ID" value="ASF45585.1"/>
    <property type="molecule type" value="Genomic_DNA"/>
</dbReference>
<keyword evidence="2" id="KW-1185">Reference proteome</keyword>
<dbReference type="RefSeq" id="WP_088618462.1">
    <property type="nucleotide sequence ID" value="NZ_CP022129.1"/>
</dbReference>